<evidence type="ECO:0000256" key="4">
    <source>
        <dbReference type="ARBA" id="ARBA00022729"/>
    </source>
</evidence>
<dbReference type="Proteomes" id="UP001332243">
    <property type="component" value="Unassembled WGS sequence"/>
</dbReference>
<evidence type="ECO:0000256" key="1">
    <source>
        <dbReference type="ARBA" id="ARBA00004196"/>
    </source>
</evidence>
<dbReference type="Pfam" id="PF00496">
    <property type="entry name" value="SBP_bac_5"/>
    <property type="match status" value="1"/>
</dbReference>
<evidence type="ECO:0000259" key="5">
    <source>
        <dbReference type="Pfam" id="PF00496"/>
    </source>
</evidence>
<comment type="subcellular location">
    <subcellularLocation>
        <location evidence="1">Cell envelope</location>
    </subcellularLocation>
</comment>
<protein>
    <submittedName>
        <fullName evidence="6">ABC transporter substrate-binding protein</fullName>
    </submittedName>
</protein>
<keyword evidence="7" id="KW-1185">Reference proteome</keyword>
<dbReference type="SUPFAM" id="SSF53850">
    <property type="entry name" value="Periplasmic binding protein-like II"/>
    <property type="match status" value="1"/>
</dbReference>
<gene>
    <name evidence="6" type="ORF">V1633_35680</name>
</gene>
<sequence length="528" mass="54529">MRSVLTTAVVSGVVLALSACGGSGNGGNGGQPVDGRTFTLVLGSDPGNLDPHFTSLASAQQVNRFLYDSLVSVDTNGGLVAGLAEKWEATTTSATFTLRKGVTCADGSPLTATQVARNISFVGDPKNASTRLGLFVPAGATATGDDPTGVVQVTSPTPAAFLALNVGSLHIVCGKGFADRELLRKGADGTGMYTVTEAVADDHYTLTRRAEYAWGPGDWRNDQPGLPAKVVVRIVPNETTATNLLLSGEVNAVQIVGADKQRLRSARKFQREVVSPLGELWFNQKPGMPGADEAVRRALTQALDLNQLGQVLTSGTGRPASGLVAASMTPCPQTSVSGSLPGHDVAAATAALDAAGWVAGPDGVRARGGARLEMTVYYPTSLGQTLKAAAELLQQRWGEVGVRVTLRGLTDAEIGELIVGGKGTWGAALLPLSVTLPSELVPFTSGPTPPDGGNFAAIDNERYTAAVRKASAMVGTEGCASWSEAEQALIQEVDVVPFVDSTTPTFGEAATFELTRGSIAPTSVRMLG</sequence>
<dbReference type="CDD" id="cd00995">
    <property type="entry name" value="PBP2_NikA_DppA_OppA_like"/>
    <property type="match status" value="1"/>
</dbReference>
<dbReference type="Gene3D" id="3.10.105.10">
    <property type="entry name" value="Dipeptide-binding Protein, Domain 3"/>
    <property type="match status" value="1"/>
</dbReference>
<dbReference type="InterPro" id="IPR000914">
    <property type="entry name" value="SBP_5_dom"/>
</dbReference>
<proteinExistence type="inferred from homology"/>
<evidence type="ECO:0000313" key="6">
    <source>
        <dbReference type="EMBL" id="MEE6263802.1"/>
    </source>
</evidence>
<evidence type="ECO:0000256" key="2">
    <source>
        <dbReference type="ARBA" id="ARBA00005695"/>
    </source>
</evidence>
<keyword evidence="3" id="KW-0813">Transport</keyword>
<dbReference type="PROSITE" id="PS51257">
    <property type="entry name" value="PROKAR_LIPOPROTEIN"/>
    <property type="match status" value="1"/>
</dbReference>
<dbReference type="EMBL" id="JAZGQK010000043">
    <property type="protein sequence ID" value="MEE6263802.1"/>
    <property type="molecule type" value="Genomic_DNA"/>
</dbReference>
<dbReference type="RefSeq" id="WP_331218596.1">
    <property type="nucleotide sequence ID" value="NZ_JAZGQK010000043.1"/>
</dbReference>
<organism evidence="6 7">
    <name type="scientific">Plantactinospora sonchi</name>
    <dbReference type="NCBI Taxonomy" id="1544735"/>
    <lineage>
        <taxon>Bacteria</taxon>
        <taxon>Bacillati</taxon>
        <taxon>Actinomycetota</taxon>
        <taxon>Actinomycetes</taxon>
        <taxon>Micromonosporales</taxon>
        <taxon>Micromonosporaceae</taxon>
        <taxon>Plantactinospora</taxon>
    </lineage>
</organism>
<comment type="similarity">
    <text evidence="2">Belongs to the bacterial solute-binding protein 5 family.</text>
</comment>
<dbReference type="InterPro" id="IPR030678">
    <property type="entry name" value="Peptide/Ni-bd"/>
</dbReference>
<name>A0ABU7S4R9_9ACTN</name>
<comment type="caution">
    <text evidence="6">The sequence shown here is derived from an EMBL/GenBank/DDBJ whole genome shotgun (WGS) entry which is preliminary data.</text>
</comment>
<feature type="domain" description="Solute-binding protein family 5" evidence="5">
    <location>
        <begin position="79"/>
        <end position="412"/>
    </location>
</feature>
<accession>A0ABU7S4R9</accession>
<evidence type="ECO:0000313" key="7">
    <source>
        <dbReference type="Proteomes" id="UP001332243"/>
    </source>
</evidence>
<dbReference type="PIRSF" id="PIRSF002741">
    <property type="entry name" value="MppA"/>
    <property type="match status" value="1"/>
</dbReference>
<reference evidence="6 7" key="1">
    <citation type="submission" date="2024-01" db="EMBL/GenBank/DDBJ databases">
        <title>Genome insights into Plantactinospora sonchi sp. nov.</title>
        <authorList>
            <person name="Wang L."/>
        </authorList>
    </citation>
    <scope>NUCLEOTIDE SEQUENCE [LARGE SCALE GENOMIC DNA]</scope>
    <source>
        <strain evidence="6 7">NEAU-QY2</strain>
    </source>
</reference>
<dbReference type="InterPro" id="IPR039424">
    <property type="entry name" value="SBP_5"/>
</dbReference>
<evidence type="ECO:0000256" key="3">
    <source>
        <dbReference type="ARBA" id="ARBA00022448"/>
    </source>
</evidence>
<dbReference type="Gene3D" id="3.40.190.10">
    <property type="entry name" value="Periplasmic binding protein-like II"/>
    <property type="match status" value="1"/>
</dbReference>
<keyword evidence="4" id="KW-0732">Signal</keyword>
<dbReference type="PANTHER" id="PTHR30290:SF10">
    <property type="entry name" value="PERIPLASMIC OLIGOPEPTIDE-BINDING PROTEIN-RELATED"/>
    <property type="match status" value="1"/>
</dbReference>
<dbReference type="PANTHER" id="PTHR30290">
    <property type="entry name" value="PERIPLASMIC BINDING COMPONENT OF ABC TRANSPORTER"/>
    <property type="match status" value="1"/>
</dbReference>